<keyword evidence="9" id="KW-0460">Magnesium</keyword>
<evidence type="ECO:0000256" key="3">
    <source>
        <dbReference type="ARBA" id="ARBA00012665"/>
    </source>
</evidence>
<organism evidence="12 13">
    <name type="scientific">Gossypium anomalum</name>
    <dbReference type="NCBI Taxonomy" id="47600"/>
    <lineage>
        <taxon>Eukaryota</taxon>
        <taxon>Viridiplantae</taxon>
        <taxon>Streptophyta</taxon>
        <taxon>Embryophyta</taxon>
        <taxon>Tracheophyta</taxon>
        <taxon>Spermatophyta</taxon>
        <taxon>Magnoliopsida</taxon>
        <taxon>eudicotyledons</taxon>
        <taxon>Gunneridae</taxon>
        <taxon>Pentapetalae</taxon>
        <taxon>rosids</taxon>
        <taxon>malvids</taxon>
        <taxon>Malvales</taxon>
        <taxon>Malvaceae</taxon>
        <taxon>Malvoideae</taxon>
        <taxon>Gossypium</taxon>
    </lineage>
</organism>
<dbReference type="InterPro" id="IPR027417">
    <property type="entry name" value="P-loop_NTPase"/>
</dbReference>
<gene>
    <name evidence="12" type="ORF">CXB51_009921</name>
</gene>
<dbReference type="InterPro" id="IPR039657">
    <property type="entry name" value="Dimethylallyltransferase"/>
</dbReference>
<comment type="similarity">
    <text evidence="2 11">Belongs to the IPP transferase family.</text>
</comment>
<dbReference type="GO" id="GO:0009691">
    <property type="term" value="P:cytokinin biosynthetic process"/>
    <property type="evidence" value="ECO:0007669"/>
    <property type="project" value="UniProtKB-KW"/>
</dbReference>
<dbReference type="Gene3D" id="1.10.20.140">
    <property type="match status" value="1"/>
</dbReference>
<evidence type="ECO:0000256" key="2">
    <source>
        <dbReference type="ARBA" id="ARBA00005842"/>
    </source>
</evidence>
<name>A0A8J6CYL6_9ROSI</name>
<comment type="caution">
    <text evidence="12">The sequence shown here is derived from an EMBL/GenBank/DDBJ whole genome shotgun (WGS) entry which is preliminary data.</text>
</comment>
<dbReference type="Proteomes" id="UP000701853">
    <property type="component" value="Chromosome 5"/>
</dbReference>
<evidence type="ECO:0000313" key="12">
    <source>
        <dbReference type="EMBL" id="KAG8492247.1"/>
    </source>
</evidence>
<evidence type="ECO:0000256" key="9">
    <source>
        <dbReference type="ARBA" id="ARBA00022842"/>
    </source>
</evidence>
<evidence type="ECO:0000256" key="1">
    <source>
        <dbReference type="ARBA" id="ARBA00001946"/>
    </source>
</evidence>
<evidence type="ECO:0000256" key="10">
    <source>
        <dbReference type="ARBA" id="ARBA00049563"/>
    </source>
</evidence>
<dbReference type="GO" id="GO:0006400">
    <property type="term" value="P:tRNA modification"/>
    <property type="evidence" value="ECO:0007669"/>
    <property type="project" value="TreeGrafter"/>
</dbReference>
<dbReference type="PANTHER" id="PTHR11088:SF60">
    <property type="entry name" value="TRNA DIMETHYLALLYLTRANSFERASE"/>
    <property type="match status" value="1"/>
</dbReference>
<keyword evidence="5" id="KW-0819">tRNA processing</keyword>
<evidence type="ECO:0000313" key="13">
    <source>
        <dbReference type="Proteomes" id="UP000701853"/>
    </source>
</evidence>
<keyword evidence="7 11" id="KW-0547">Nucleotide-binding</keyword>
<evidence type="ECO:0000256" key="7">
    <source>
        <dbReference type="ARBA" id="ARBA00022741"/>
    </source>
</evidence>
<evidence type="ECO:0000256" key="8">
    <source>
        <dbReference type="ARBA" id="ARBA00022840"/>
    </source>
</evidence>
<dbReference type="OrthoDB" id="775260at2759"/>
<evidence type="ECO:0000256" key="6">
    <source>
        <dbReference type="ARBA" id="ARBA00022712"/>
    </source>
</evidence>
<keyword evidence="4 11" id="KW-0808">Transferase</keyword>
<proteinExistence type="inferred from homology"/>
<dbReference type="HAMAP" id="MF_00185">
    <property type="entry name" value="IPP_trans"/>
    <property type="match status" value="1"/>
</dbReference>
<accession>A0A8J6CYL6</accession>
<dbReference type="SUPFAM" id="SSF52540">
    <property type="entry name" value="P-loop containing nucleoside triphosphate hydrolases"/>
    <property type="match status" value="2"/>
</dbReference>
<dbReference type="InterPro" id="IPR018022">
    <property type="entry name" value="IPT"/>
</dbReference>
<evidence type="ECO:0000256" key="5">
    <source>
        <dbReference type="ARBA" id="ARBA00022694"/>
    </source>
</evidence>
<dbReference type="FunFam" id="1.10.20.140:FF:000007">
    <property type="entry name" value="tRNA dimethylallyltransferase 9"/>
    <property type="match status" value="1"/>
</dbReference>
<dbReference type="AlphaFoldDB" id="A0A8J6CYL6"/>
<sequence length="462" mass="52472">MISSGIYSLRSIRLPQRPIFPSLRNGRKTLVTSSTSVSVNQKKEKVIVISGPTGAGKTRLALELAKRLNGEIISADSVQVYRGLDVGSAKPSPADRQEVPHHLIDILHPSEDYSVGQFFEDARQATKDILRSGRVPIVTGGTGLYLRWYIYGKPDVPKASREVAAQVYSELADFERDGDWEAAVQLVVDAGDPKAQSLAANDWYRLRRSLEIIRSSGSPPSAFQVPYDSFRNQNDPSETIDTCDLKPSADELEQHKVKDLDYEFICFFLSSPRLDLYRLIDLRCEHMLSDGILSEARWLLDTGLLPNSNSATRAIGYRQAMEYLLYCREQGGMSSTRDFYYFLSEFQKASRNFAKRQLTWFRNEHIYHWLNASRPLDKVLNFIYNAYNDQSGTLHVPESLQMKKDMSNKREAAELKAYRAKNRTGHQTSLSSSLFATRCGFLDYLLSKNLLNLSFTIHFKAY</sequence>
<evidence type="ECO:0000256" key="4">
    <source>
        <dbReference type="ARBA" id="ARBA00022679"/>
    </source>
</evidence>
<evidence type="ECO:0000256" key="11">
    <source>
        <dbReference type="RuleBase" id="RU003785"/>
    </source>
</evidence>
<keyword evidence="8 11" id="KW-0067">ATP-binding</keyword>
<comment type="cofactor">
    <cofactor evidence="1">
        <name>Mg(2+)</name>
        <dbReference type="ChEBI" id="CHEBI:18420"/>
    </cofactor>
</comment>
<keyword evidence="6" id="KW-0203">Cytokinin biosynthesis</keyword>
<protein>
    <recommendedName>
        <fullName evidence="3">tRNA dimethylallyltransferase</fullName>
        <ecNumber evidence="3">2.5.1.75</ecNumber>
    </recommendedName>
</protein>
<dbReference type="GO" id="GO:0005524">
    <property type="term" value="F:ATP binding"/>
    <property type="evidence" value="ECO:0007669"/>
    <property type="project" value="UniProtKB-KW"/>
</dbReference>
<dbReference type="NCBIfam" id="TIGR00174">
    <property type="entry name" value="miaA"/>
    <property type="match status" value="1"/>
</dbReference>
<keyword evidence="13" id="KW-1185">Reference proteome</keyword>
<reference evidence="12 13" key="1">
    <citation type="journal article" date="2021" name="bioRxiv">
        <title>The Gossypium anomalum genome as a resource for cotton improvement and evolutionary analysis of hybrid incompatibility.</title>
        <authorList>
            <person name="Grover C.E."/>
            <person name="Yuan D."/>
            <person name="Arick M.A."/>
            <person name="Miller E.R."/>
            <person name="Hu G."/>
            <person name="Peterson D.G."/>
            <person name="Wendel J.F."/>
            <person name="Udall J.A."/>
        </authorList>
    </citation>
    <scope>NUCLEOTIDE SEQUENCE [LARGE SCALE GENOMIC DNA]</scope>
    <source>
        <strain evidence="12">JFW-Udall</strain>
        <tissue evidence="12">Leaf</tissue>
    </source>
</reference>
<dbReference type="EC" id="2.5.1.75" evidence="3"/>
<comment type="catalytic activity">
    <reaction evidence="10">
        <text>adenosine(37) in tRNA + dimethylallyl diphosphate = N(6)-dimethylallyladenosine(37) in tRNA + diphosphate</text>
        <dbReference type="Rhea" id="RHEA:26482"/>
        <dbReference type="Rhea" id="RHEA-COMP:10162"/>
        <dbReference type="Rhea" id="RHEA-COMP:10375"/>
        <dbReference type="ChEBI" id="CHEBI:33019"/>
        <dbReference type="ChEBI" id="CHEBI:57623"/>
        <dbReference type="ChEBI" id="CHEBI:74411"/>
        <dbReference type="ChEBI" id="CHEBI:74415"/>
        <dbReference type="EC" id="2.5.1.75"/>
    </reaction>
</comment>
<dbReference type="Gene3D" id="3.40.50.300">
    <property type="entry name" value="P-loop containing nucleotide triphosphate hydrolases"/>
    <property type="match status" value="1"/>
</dbReference>
<dbReference type="GO" id="GO:0052381">
    <property type="term" value="F:tRNA dimethylallyltransferase activity"/>
    <property type="evidence" value="ECO:0007669"/>
    <property type="project" value="UniProtKB-EC"/>
</dbReference>
<dbReference type="EMBL" id="JAHUZN010000005">
    <property type="protein sequence ID" value="KAG8492247.1"/>
    <property type="molecule type" value="Genomic_DNA"/>
</dbReference>
<dbReference type="PANTHER" id="PTHR11088">
    <property type="entry name" value="TRNA DIMETHYLALLYLTRANSFERASE"/>
    <property type="match status" value="1"/>
</dbReference>
<dbReference type="Pfam" id="PF01715">
    <property type="entry name" value="IPPT"/>
    <property type="match status" value="1"/>
</dbReference>